<dbReference type="Gene3D" id="4.10.400.10">
    <property type="entry name" value="Low-density Lipoprotein Receptor"/>
    <property type="match status" value="1"/>
</dbReference>
<feature type="domain" description="MAM" evidence="3">
    <location>
        <begin position="255"/>
        <end position="421"/>
    </location>
</feature>
<keyword evidence="5" id="KW-1185">Reference proteome</keyword>
<dbReference type="STRING" id="75743.A0A401P8P2"/>
<evidence type="ECO:0000256" key="1">
    <source>
        <dbReference type="ARBA" id="ARBA00023157"/>
    </source>
</evidence>
<dbReference type="PANTHER" id="PTHR23282">
    <property type="entry name" value="APICAL ENDOSOMAL GLYCOPROTEIN PRECURSOR"/>
    <property type="match status" value="1"/>
</dbReference>
<feature type="domain" description="MAM" evidence="3">
    <location>
        <begin position="43"/>
        <end position="204"/>
    </location>
</feature>
<dbReference type="SUPFAM" id="SSF57424">
    <property type="entry name" value="LDL receptor-like module"/>
    <property type="match status" value="1"/>
</dbReference>
<dbReference type="OrthoDB" id="412155at2759"/>
<dbReference type="Pfam" id="PF00629">
    <property type="entry name" value="MAM"/>
    <property type="match status" value="3"/>
</dbReference>
<evidence type="ECO:0000256" key="2">
    <source>
        <dbReference type="PROSITE-ProRule" id="PRU00124"/>
    </source>
</evidence>
<dbReference type="InterPro" id="IPR002172">
    <property type="entry name" value="LDrepeatLR_classA_rpt"/>
</dbReference>
<dbReference type="EMBL" id="BFAA01000224">
    <property type="protein sequence ID" value="GCB69478.1"/>
    <property type="molecule type" value="Genomic_DNA"/>
</dbReference>
<dbReference type="SMART" id="SM00192">
    <property type="entry name" value="LDLa"/>
    <property type="match status" value="1"/>
</dbReference>
<organism evidence="4 5">
    <name type="scientific">Scyliorhinus torazame</name>
    <name type="common">Cloudy catshark</name>
    <name type="synonym">Catulus torazame</name>
    <dbReference type="NCBI Taxonomy" id="75743"/>
    <lineage>
        <taxon>Eukaryota</taxon>
        <taxon>Metazoa</taxon>
        <taxon>Chordata</taxon>
        <taxon>Craniata</taxon>
        <taxon>Vertebrata</taxon>
        <taxon>Chondrichthyes</taxon>
        <taxon>Elasmobranchii</taxon>
        <taxon>Galeomorphii</taxon>
        <taxon>Galeoidea</taxon>
        <taxon>Carcharhiniformes</taxon>
        <taxon>Scyliorhinidae</taxon>
        <taxon>Scyliorhinus</taxon>
    </lineage>
</organism>
<dbReference type="CDD" id="cd06263">
    <property type="entry name" value="MAM"/>
    <property type="match status" value="2"/>
</dbReference>
<dbReference type="OMA" id="WIYANVI"/>
<dbReference type="InterPro" id="IPR036055">
    <property type="entry name" value="LDL_receptor-like_sf"/>
</dbReference>
<dbReference type="SMART" id="SM00137">
    <property type="entry name" value="MAM"/>
    <property type="match status" value="2"/>
</dbReference>
<dbReference type="PROSITE" id="PS01209">
    <property type="entry name" value="LDLRA_1"/>
    <property type="match status" value="1"/>
</dbReference>
<accession>A0A401P8P2</accession>
<dbReference type="GO" id="GO:0016020">
    <property type="term" value="C:membrane"/>
    <property type="evidence" value="ECO:0007669"/>
    <property type="project" value="InterPro"/>
</dbReference>
<dbReference type="PANTHER" id="PTHR23282:SF146">
    <property type="entry name" value="RT07201P-RELATED"/>
    <property type="match status" value="1"/>
</dbReference>
<feature type="disulfide bond" evidence="2">
    <location>
        <begin position="232"/>
        <end position="247"/>
    </location>
</feature>
<keyword evidence="1 2" id="KW-1015">Disulfide bond</keyword>
<protein>
    <recommendedName>
        <fullName evidence="3">MAM domain-containing protein</fullName>
    </recommendedName>
</protein>
<comment type="caution">
    <text evidence="2">Lacks conserved residue(s) required for the propagation of feature annotation.</text>
</comment>
<dbReference type="PROSITE" id="PS50060">
    <property type="entry name" value="MAM_2"/>
    <property type="match status" value="2"/>
</dbReference>
<dbReference type="CDD" id="cd00112">
    <property type="entry name" value="LDLa"/>
    <property type="match status" value="1"/>
</dbReference>
<proteinExistence type="predicted"/>
<dbReference type="PROSITE" id="PS50068">
    <property type="entry name" value="LDLRA_2"/>
    <property type="match status" value="1"/>
</dbReference>
<dbReference type="AlphaFoldDB" id="A0A401P8P2"/>
<sequence>MAGDIIGSLTVYQVTLSGYRTLLFNLTGDQGHYWQRADIAFSAGEDFEIMLEGWVAKGSRGVIALDDITFTKECIHSSSAFHTESTPLPPTSHFMYLEANPGSLKGDKAHLGSSIWKESSAKCTLSFWYYMSQKATGLIIVLIKTDKDLSEVWNKTGNQGDRWNKGVIQLRRMRNFKVIFEGIRTKNFGGGAAIDDIQFKNCAPDVSVSGSCPAATDYVCQNAKCVESDLVCDYKSDCADGSDEFDCSQFVNIPGSCTFDGPIGSSWFTNCSLMQKNDDDFDWTIGSKSITAGTGPVTDHTPGVGGMFLYINSAAQCEGDIARISTTHPFPASVGVCRLRFWYYIHGSKEMGILKVYSVGEHGMPLMMWSVTGSKADNWIYANVIVSNNYPFKVVFVAEVGGDDLTDIAIDDISFSLECVTGGLQKLLNVLLAISLARAQAGIVEIQVLLWSL</sequence>
<dbReference type="InterPro" id="IPR051560">
    <property type="entry name" value="MAM_domain-containing"/>
</dbReference>
<dbReference type="Proteomes" id="UP000288216">
    <property type="component" value="Unassembled WGS sequence"/>
</dbReference>
<dbReference type="InterPro" id="IPR000998">
    <property type="entry name" value="MAM_dom"/>
</dbReference>
<comment type="caution">
    <text evidence="4">The sequence shown here is derived from an EMBL/GenBank/DDBJ whole genome shotgun (WGS) entry which is preliminary data.</text>
</comment>
<gene>
    <name evidence="4" type="ORF">scyTo_0001060</name>
</gene>
<dbReference type="InterPro" id="IPR013320">
    <property type="entry name" value="ConA-like_dom_sf"/>
</dbReference>
<evidence type="ECO:0000313" key="4">
    <source>
        <dbReference type="EMBL" id="GCB69478.1"/>
    </source>
</evidence>
<name>A0A401P8P2_SCYTO</name>
<dbReference type="InterPro" id="IPR023415">
    <property type="entry name" value="LDLR_class-A_CS"/>
</dbReference>
<dbReference type="Gene3D" id="2.60.120.200">
    <property type="match status" value="3"/>
</dbReference>
<feature type="disulfide bond" evidence="2">
    <location>
        <begin position="220"/>
        <end position="238"/>
    </location>
</feature>
<dbReference type="Pfam" id="PF00057">
    <property type="entry name" value="Ldl_recept_a"/>
    <property type="match status" value="1"/>
</dbReference>
<evidence type="ECO:0000259" key="3">
    <source>
        <dbReference type="PROSITE" id="PS50060"/>
    </source>
</evidence>
<dbReference type="SUPFAM" id="SSF49899">
    <property type="entry name" value="Concanavalin A-like lectins/glucanases"/>
    <property type="match status" value="3"/>
</dbReference>
<evidence type="ECO:0000313" key="5">
    <source>
        <dbReference type="Proteomes" id="UP000288216"/>
    </source>
</evidence>
<reference evidence="4 5" key="1">
    <citation type="journal article" date="2018" name="Nat. Ecol. Evol.">
        <title>Shark genomes provide insights into elasmobranch evolution and the origin of vertebrates.</title>
        <authorList>
            <person name="Hara Y"/>
            <person name="Yamaguchi K"/>
            <person name="Onimaru K"/>
            <person name="Kadota M"/>
            <person name="Koyanagi M"/>
            <person name="Keeley SD"/>
            <person name="Tatsumi K"/>
            <person name="Tanaka K"/>
            <person name="Motone F"/>
            <person name="Kageyama Y"/>
            <person name="Nozu R"/>
            <person name="Adachi N"/>
            <person name="Nishimura O"/>
            <person name="Nakagawa R"/>
            <person name="Tanegashima C"/>
            <person name="Kiyatake I"/>
            <person name="Matsumoto R"/>
            <person name="Murakumo K"/>
            <person name="Nishida K"/>
            <person name="Terakita A"/>
            <person name="Kuratani S"/>
            <person name="Sato K"/>
            <person name="Hyodo S Kuraku.S."/>
        </authorList>
    </citation>
    <scope>NUCLEOTIDE SEQUENCE [LARGE SCALE GENOMIC DNA]</scope>
</reference>